<reference evidence="1" key="1">
    <citation type="submission" date="2018-02" db="EMBL/GenBank/DDBJ databases">
        <title>Rhizophora mucronata_Transcriptome.</title>
        <authorList>
            <person name="Meera S.P."/>
            <person name="Sreeshan A."/>
            <person name="Augustine A."/>
        </authorList>
    </citation>
    <scope>NUCLEOTIDE SEQUENCE</scope>
    <source>
        <tissue evidence="1">Leaf</tissue>
    </source>
</reference>
<dbReference type="EMBL" id="GGEC01076667">
    <property type="protein sequence ID" value="MBX57151.1"/>
    <property type="molecule type" value="Transcribed_RNA"/>
</dbReference>
<name>A0A2P2PR24_RHIMU</name>
<evidence type="ECO:0000313" key="1">
    <source>
        <dbReference type="EMBL" id="MBX57151.1"/>
    </source>
</evidence>
<sequence length="42" mass="4933">MCTLYFFGISRVQITIPLLILYLENSYQTDVNSQWLSCFPDV</sequence>
<organism evidence="1">
    <name type="scientific">Rhizophora mucronata</name>
    <name type="common">Asiatic mangrove</name>
    <dbReference type="NCBI Taxonomy" id="61149"/>
    <lineage>
        <taxon>Eukaryota</taxon>
        <taxon>Viridiplantae</taxon>
        <taxon>Streptophyta</taxon>
        <taxon>Embryophyta</taxon>
        <taxon>Tracheophyta</taxon>
        <taxon>Spermatophyta</taxon>
        <taxon>Magnoliopsida</taxon>
        <taxon>eudicotyledons</taxon>
        <taxon>Gunneridae</taxon>
        <taxon>Pentapetalae</taxon>
        <taxon>rosids</taxon>
        <taxon>fabids</taxon>
        <taxon>Malpighiales</taxon>
        <taxon>Rhizophoraceae</taxon>
        <taxon>Rhizophora</taxon>
    </lineage>
</organism>
<dbReference type="AlphaFoldDB" id="A0A2P2PR24"/>
<protein>
    <submittedName>
        <fullName evidence="1">Uncharacterized protein</fullName>
    </submittedName>
</protein>
<accession>A0A2P2PR24</accession>
<proteinExistence type="predicted"/>